<organism evidence="1 2">
    <name type="scientific">Mycena pura</name>
    <dbReference type="NCBI Taxonomy" id="153505"/>
    <lineage>
        <taxon>Eukaryota</taxon>
        <taxon>Fungi</taxon>
        <taxon>Dikarya</taxon>
        <taxon>Basidiomycota</taxon>
        <taxon>Agaricomycotina</taxon>
        <taxon>Agaricomycetes</taxon>
        <taxon>Agaricomycetidae</taxon>
        <taxon>Agaricales</taxon>
        <taxon>Marasmiineae</taxon>
        <taxon>Mycenaceae</taxon>
        <taxon>Mycena</taxon>
    </lineage>
</organism>
<protein>
    <recommendedName>
        <fullName evidence="3">F-box domain-containing protein</fullName>
    </recommendedName>
</protein>
<evidence type="ECO:0008006" key="3">
    <source>
        <dbReference type="Google" id="ProtNLM"/>
    </source>
</evidence>
<dbReference type="Proteomes" id="UP001219525">
    <property type="component" value="Unassembled WGS sequence"/>
</dbReference>
<keyword evidence="2" id="KW-1185">Reference proteome</keyword>
<evidence type="ECO:0000313" key="1">
    <source>
        <dbReference type="EMBL" id="KAJ7206762.1"/>
    </source>
</evidence>
<comment type="caution">
    <text evidence="1">The sequence shown here is derived from an EMBL/GenBank/DDBJ whole genome shotgun (WGS) entry which is preliminary data.</text>
</comment>
<accession>A0AAD6Y877</accession>
<sequence>MLESLFEPLPLHPSPSDYVNRLLRSNDVPLDSEAVVIRSIVSDGEDRIRALDAHVLHLQATLAQLSQRRDETVEHLRVHRAILSPVRRVPMELVCTIFEMASAQNRVKFGTPPWQLGFICRSWRQYALSCPLLWSSVTVPHCPGWYQSETQQLLSKLRTQLSRATNASLDIYWSWSCNNEPDSRLLDLIFPHSNRWRNVTFHVNCSNCRLDWLLPISGKLDQLETLEVENFGATIFPDVFTTARNLRRVVLTPSQSSSRSNRTAPIYLKSIPIPWGQITHYRGEFPGERQLEFLQAAPNLLNCALEISDHSYLISPANTTVILPHLRRLCLNATASRLNVVAPELEELCCVFHMMWMPHLITPFIRRASCTLTRLVLWECRLHTELTDILRDLPTLSYLLLANGTPIEKDGVAFFTSMAISGTDSDVCPHIVSMVYGYENWYPYTEDAFISMAKSRFRTQHSLRSRLFRLRVFRTGHLYRYEPPDLDTKHRIQMLQDEGLDAAFLDEQETTDHLSRKYI</sequence>
<evidence type="ECO:0000313" key="2">
    <source>
        <dbReference type="Proteomes" id="UP001219525"/>
    </source>
</evidence>
<dbReference type="InterPro" id="IPR032675">
    <property type="entry name" value="LRR_dom_sf"/>
</dbReference>
<reference evidence="1" key="1">
    <citation type="submission" date="2023-03" db="EMBL/GenBank/DDBJ databases">
        <title>Massive genome expansion in bonnet fungi (Mycena s.s.) driven by repeated elements and novel gene families across ecological guilds.</title>
        <authorList>
            <consortium name="Lawrence Berkeley National Laboratory"/>
            <person name="Harder C.B."/>
            <person name="Miyauchi S."/>
            <person name="Viragh M."/>
            <person name="Kuo A."/>
            <person name="Thoen E."/>
            <person name="Andreopoulos B."/>
            <person name="Lu D."/>
            <person name="Skrede I."/>
            <person name="Drula E."/>
            <person name="Henrissat B."/>
            <person name="Morin E."/>
            <person name="Kohler A."/>
            <person name="Barry K."/>
            <person name="LaButti K."/>
            <person name="Morin E."/>
            <person name="Salamov A."/>
            <person name="Lipzen A."/>
            <person name="Mereny Z."/>
            <person name="Hegedus B."/>
            <person name="Baldrian P."/>
            <person name="Stursova M."/>
            <person name="Weitz H."/>
            <person name="Taylor A."/>
            <person name="Grigoriev I.V."/>
            <person name="Nagy L.G."/>
            <person name="Martin F."/>
            <person name="Kauserud H."/>
        </authorList>
    </citation>
    <scope>NUCLEOTIDE SEQUENCE</scope>
    <source>
        <strain evidence="1">9144</strain>
    </source>
</reference>
<dbReference type="SUPFAM" id="SSF52047">
    <property type="entry name" value="RNI-like"/>
    <property type="match status" value="1"/>
</dbReference>
<name>A0AAD6Y877_9AGAR</name>
<dbReference type="Gene3D" id="3.80.10.10">
    <property type="entry name" value="Ribonuclease Inhibitor"/>
    <property type="match status" value="1"/>
</dbReference>
<gene>
    <name evidence="1" type="ORF">GGX14DRAFT_636897</name>
</gene>
<dbReference type="AlphaFoldDB" id="A0AAD6Y877"/>
<proteinExistence type="predicted"/>
<dbReference type="EMBL" id="JARJCW010000038">
    <property type="protein sequence ID" value="KAJ7206762.1"/>
    <property type="molecule type" value="Genomic_DNA"/>
</dbReference>